<dbReference type="EMBL" id="BMPN01000003">
    <property type="protein sequence ID" value="GGJ61950.1"/>
    <property type="molecule type" value="Genomic_DNA"/>
</dbReference>
<keyword evidence="2" id="KW-1185">Reference proteome</keyword>
<organism evidence="1 2">
    <name type="scientific">Virgibacillus kapii</name>
    <dbReference type="NCBI Taxonomy" id="1638645"/>
    <lineage>
        <taxon>Bacteria</taxon>
        <taxon>Bacillati</taxon>
        <taxon>Bacillota</taxon>
        <taxon>Bacilli</taxon>
        <taxon>Bacillales</taxon>
        <taxon>Bacillaceae</taxon>
        <taxon>Virgibacillus</taxon>
    </lineage>
</organism>
<accession>A0ABQ2DMY2</accession>
<proteinExistence type="predicted"/>
<evidence type="ECO:0000313" key="1">
    <source>
        <dbReference type="EMBL" id="GGJ61950.1"/>
    </source>
</evidence>
<dbReference type="InterPro" id="IPR006944">
    <property type="entry name" value="Phage/GTA_portal"/>
</dbReference>
<gene>
    <name evidence="1" type="ORF">GCM10007111_25080</name>
</gene>
<sequence length="415" mass="47103">MILGNLFKGNKTNQQFQQARMLDGYSPIFSQFGQNVYSSDVVQMCIDVIATECSKLKPKHLRIDSEGMHKTVNSSMNRLFKFSPNELMTTRDFIEKIIWQLYLNFNAFIYPMYEIKTNARGEKYREYTGFYPLNPTVVTFLQDQKQDIFLELQFANGTKFTLAYADVIHLRKKFSVNDVMGGGQDGQPDNEALLKVLTINDSVLQGLDKAIKTSLSVRGIININTMMDDDAQKAERKKFESAIASGQTGIMAMDLKGDYVDIKPNPKIVDKDTLEFLQNKILNFYGVSVPILTGDYNDEQYQAFYEKTLEPLVISLGQAFSKTMFSQRELDFGNEIVFYQKDMMYLSTKAKLDLLKTAGEQGLLTDNQKLALLGYPPIRDGDKRTMSLNYIDVELANAYQMGRKNTTNGGGNGDE</sequence>
<name>A0ABQ2DMY2_9BACI</name>
<dbReference type="RefSeq" id="WP_188943310.1">
    <property type="nucleotide sequence ID" value="NZ_BMPN01000003.1"/>
</dbReference>
<comment type="caution">
    <text evidence="1">The sequence shown here is derived from an EMBL/GenBank/DDBJ whole genome shotgun (WGS) entry which is preliminary data.</text>
</comment>
<protein>
    <recommendedName>
        <fullName evidence="3">Phage portal protein</fullName>
    </recommendedName>
</protein>
<evidence type="ECO:0000313" key="2">
    <source>
        <dbReference type="Proteomes" id="UP000634435"/>
    </source>
</evidence>
<reference evidence="2" key="1">
    <citation type="journal article" date="2019" name="Int. J. Syst. Evol. Microbiol.">
        <title>The Global Catalogue of Microorganisms (GCM) 10K type strain sequencing project: providing services to taxonomists for standard genome sequencing and annotation.</title>
        <authorList>
            <consortium name="The Broad Institute Genomics Platform"/>
            <consortium name="The Broad Institute Genome Sequencing Center for Infectious Disease"/>
            <person name="Wu L."/>
            <person name="Ma J."/>
        </authorList>
    </citation>
    <scope>NUCLEOTIDE SEQUENCE [LARGE SCALE GENOMIC DNA]</scope>
    <source>
        <strain evidence="2">JCM 30071</strain>
    </source>
</reference>
<dbReference type="Pfam" id="PF04860">
    <property type="entry name" value="Phage_portal"/>
    <property type="match status" value="1"/>
</dbReference>
<evidence type="ECO:0008006" key="3">
    <source>
        <dbReference type="Google" id="ProtNLM"/>
    </source>
</evidence>
<dbReference type="Proteomes" id="UP000634435">
    <property type="component" value="Unassembled WGS sequence"/>
</dbReference>